<comment type="caution">
    <text evidence="1">The sequence shown here is derived from an EMBL/GenBank/DDBJ whole genome shotgun (WGS) entry which is preliminary data.</text>
</comment>
<evidence type="ECO:0000313" key="2">
    <source>
        <dbReference type="Proteomes" id="UP001153334"/>
    </source>
</evidence>
<protein>
    <submittedName>
        <fullName evidence="1">Uncharacterized protein</fullName>
    </submittedName>
</protein>
<name>A0ACC2J6W9_9PEZI</name>
<evidence type="ECO:0000313" key="1">
    <source>
        <dbReference type="EMBL" id="KAJ8123099.1"/>
    </source>
</evidence>
<proteinExistence type="predicted"/>
<dbReference type="EMBL" id="JAPESX010000126">
    <property type="protein sequence ID" value="KAJ8123099.1"/>
    <property type="molecule type" value="Genomic_DNA"/>
</dbReference>
<organism evidence="1 2">
    <name type="scientific">Nemania bipapillata</name>
    <dbReference type="NCBI Taxonomy" id="110536"/>
    <lineage>
        <taxon>Eukaryota</taxon>
        <taxon>Fungi</taxon>
        <taxon>Dikarya</taxon>
        <taxon>Ascomycota</taxon>
        <taxon>Pezizomycotina</taxon>
        <taxon>Sordariomycetes</taxon>
        <taxon>Xylariomycetidae</taxon>
        <taxon>Xylariales</taxon>
        <taxon>Xylariaceae</taxon>
        <taxon>Nemania</taxon>
    </lineage>
</organism>
<sequence length="353" mass="38754">MTLRKVTRYFGVVLVFAVFAGVLLLSLPAKRDPPTITHSFGIGFDLSPSYATVAVSYPNGSIHSIARVQGDGAYREMMLRLSLPSSQHLHYPYENVGEAIGDIPRQIWRGARKKIGLPASGDVGTLSNMIHALREQAAHYVGETVSVAGISIPHLAALYSDDLHDAFEYLSLAFLDFYPIFGHPIAASAAAYAGNGLGLCEDYRDTPACQEEQNRIQPQYALAVGYTETGLTTSQTRIGSAYYIEEVPALENLRLGYNARHEENYWDTVRHMLQSPVVDSRVQRDISMVLLFGDAVDEPKFRQVLQGVIDGVLGGQVKIIDQQPEFSAAIGVAEIAKRALFMQTGMLNMDSEL</sequence>
<dbReference type="Proteomes" id="UP001153334">
    <property type="component" value="Unassembled WGS sequence"/>
</dbReference>
<reference evidence="1" key="1">
    <citation type="submission" date="2022-11" db="EMBL/GenBank/DDBJ databases">
        <title>Genome Sequence of Nemania bipapillata.</title>
        <authorList>
            <person name="Buettner E."/>
        </authorList>
    </citation>
    <scope>NUCLEOTIDE SEQUENCE</scope>
    <source>
        <strain evidence="1">CP14</strain>
    </source>
</reference>
<gene>
    <name evidence="1" type="ORF">ONZ43_g866</name>
</gene>
<accession>A0ACC2J6W9</accession>
<keyword evidence="2" id="KW-1185">Reference proteome</keyword>